<evidence type="ECO:0000259" key="4">
    <source>
        <dbReference type="Pfam" id="PF00155"/>
    </source>
</evidence>
<dbReference type="eggNOG" id="COG1213">
    <property type="taxonomic scope" value="Bacteria"/>
</dbReference>
<evidence type="ECO:0000313" key="7">
    <source>
        <dbReference type="Proteomes" id="UP000003136"/>
    </source>
</evidence>
<reference evidence="6 7" key="2">
    <citation type="submission" date="2008-11" db="EMBL/GenBank/DDBJ databases">
        <authorList>
            <person name="Fulton L."/>
            <person name="Clifton S."/>
            <person name="Fulton B."/>
            <person name="Xu J."/>
            <person name="Minx P."/>
            <person name="Pepin K.H."/>
            <person name="Johnson M."/>
            <person name="Bhonagiri V."/>
            <person name="Nash W.E."/>
            <person name="Mardis E.R."/>
            <person name="Wilson R.K."/>
        </authorList>
    </citation>
    <scope>NUCLEOTIDE SEQUENCE [LARGE SCALE GENOMIC DNA]</scope>
    <source>
        <strain evidence="6 7">ATCC 43243</strain>
    </source>
</reference>
<gene>
    <name evidence="6" type="ORF">BACPEC_02458</name>
</gene>
<dbReference type="AlphaFoldDB" id="B7AUR0"/>
<keyword evidence="7" id="KW-1185">Reference proteome</keyword>
<dbReference type="SUPFAM" id="SSF53383">
    <property type="entry name" value="PLP-dependent transferases"/>
    <property type="match status" value="1"/>
</dbReference>
<dbReference type="InterPro" id="IPR025877">
    <property type="entry name" value="MobA-like_NTP_Trfase"/>
</dbReference>
<protein>
    <recommendedName>
        <fullName evidence="3">Aminotransferase</fullName>
        <ecNumber evidence="3">2.6.1.-</ecNumber>
    </recommendedName>
</protein>
<dbReference type="PROSITE" id="PS00105">
    <property type="entry name" value="AA_TRANSFER_CLASS_1"/>
    <property type="match status" value="1"/>
</dbReference>
<dbReference type="CDD" id="cd00609">
    <property type="entry name" value="AAT_like"/>
    <property type="match status" value="1"/>
</dbReference>
<evidence type="ECO:0000259" key="5">
    <source>
        <dbReference type="Pfam" id="PF12804"/>
    </source>
</evidence>
<dbReference type="Proteomes" id="UP000003136">
    <property type="component" value="Unassembled WGS sequence"/>
</dbReference>
<dbReference type="InterPro" id="IPR015421">
    <property type="entry name" value="PyrdxlP-dep_Trfase_major"/>
</dbReference>
<evidence type="ECO:0000256" key="3">
    <source>
        <dbReference type="RuleBase" id="RU000481"/>
    </source>
</evidence>
<keyword evidence="2" id="KW-0663">Pyridoxal phosphate</keyword>
<comment type="similarity">
    <text evidence="3">Belongs to the class-I pyridoxal-phosphate-dependent aminotransferase family.</text>
</comment>
<dbReference type="EMBL" id="ABVQ01000037">
    <property type="protein sequence ID" value="EEC55951.1"/>
    <property type="molecule type" value="Genomic_DNA"/>
</dbReference>
<feature type="domain" description="Aminotransferase class I/classII large" evidence="4">
    <location>
        <begin position="316"/>
        <end position="599"/>
    </location>
</feature>
<dbReference type="SUPFAM" id="SSF53448">
    <property type="entry name" value="Nucleotide-diphospho-sugar transferases"/>
    <property type="match status" value="1"/>
</dbReference>
<dbReference type="Pfam" id="PF12804">
    <property type="entry name" value="NTP_transf_3"/>
    <property type="match status" value="1"/>
</dbReference>
<evidence type="ECO:0000313" key="6">
    <source>
        <dbReference type="EMBL" id="EEC55951.1"/>
    </source>
</evidence>
<dbReference type="Gene3D" id="3.40.640.10">
    <property type="entry name" value="Type I PLP-dependent aspartate aminotransferase-like (Major domain)"/>
    <property type="match status" value="1"/>
</dbReference>
<keyword evidence="3" id="KW-0808">Transferase</keyword>
<keyword evidence="3" id="KW-0032">Aminotransferase</keyword>
<dbReference type="InterPro" id="IPR015422">
    <property type="entry name" value="PyrdxlP-dep_Trfase_small"/>
</dbReference>
<sequence>MQAIILAAGMGKRLKELTNDSTKCMVKVDGVTMAERTLRSLDSLGLDRIVMVVGYKGEKLVEYAESLNLNTKLEFVNNEVYDKTNNIYSLYLAKDYLLKDDTLLLESDIVFDDSVLRKLVDNPYPSLTLVAKFESWMDGTVVTLDEDNNICSFLGKKDFDFTKIDSYYKTVNLYKFSRDFSVTHYVPFLEAYCKALGNNEYYEQVLKVITLLDKPDIKAVCLDDEVWYEIDDEQDLSIAEILFATRAEKLEKMQHCFGGYWRFPKLLDFCYLVNPFYPNNKLISEMKANFTSLLTQYPSGMAVNSLTAAKNFGLKDYEMVVGNGAAELIKSLMEKLPGRLGIAFPTFQEYPNRKNTEDVVPYFVQNDNYSYTADDLMNFYDDKDIDILTLINPDNPSGNYIRRDDVLRIAQWCEQKNIRFIVDESFVDFADAEEETTYLDRDIIRKYPKMIVVKSISKSYGVPGIRLGVAASADEELIAAMKKDVSIWNINSFGEFFLQIQEKYKKDYKAALEKFYTVRKKYIEDLSEIDNLRVIPSQANYLLCEVLGGMGSTELTEILLNDYNILIKDLSTKKGFNGQNYIRLAVRTGSDNDRLVAALNSILPRNIEEDSE</sequence>
<proteinExistence type="inferred from homology"/>
<evidence type="ECO:0000256" key="2">
    <source>
        <dbReference type="ARBA" id="ARBA00022898"/>
    </source>
</evidence>
<dbReference type="Pfam" id="PF00155">
    <property type="entry name" value="Aminotran_1_2"/>
    <property type="match status" value="1"/>
</dbReference>
<dbReference type="STRING" id="483218.BACPEC_02458"/>
<evidence type="ECO:0000256" key="1">
    <source>
        <dbReference type="ARBA" id="ARBA00001933"/>
    </source>
</evidence>
<name>B7AUR0_9FIRM</name>
<dbReference type="eggNOG" id="COG0079">
    <property type="taxonomic scope" value="Bacteria"/>
</dbReference>
<dbReference type="PANTHER" id="PTHR42885">
    <property type="entry name" value="HISTIDINOL-PHOSPHATE AMINOTRANSFERASE-RELATED"/>
    <property type="match status" value="1"/>
</dbReference>
<dbReference type="GO" id="GO:0016779">
    <property type="term" value="F:nucleotidyltransferase activity"/>
    <property type="evidence" value="ECO:0007669"/>
    <property type="project" value="UniProtKB-ARBA"/>
</dbReference>
<dbReference type="InterPro" id="IPR004838">
    <property type="entry name" value="NHTrfase_class1_PyrdxlP-BS"/>
</dbReference>
<dbReference type="Gene3D" id="3.90.550.10">
    <property type="entry name" value="Spore Coat Polysaccharide Biosynthesis Protein SpsA, Chain A"/>
    <property type="match status" value="1"/>
</dbReference>
<dbReference type="GO" id="GO:0008483">
    <property type="term" value="F:transaminase activity"/>
    <property type="evidence" value="ECO:0007669"/>
    <property type="project" value="UniProtKB-KW"/>
</dbReference>
<reference evidence="6 7" key="1">
    <citation type="submission" date="2008-11" db="EMBL/GenBank/DDBJ databases">
        <title>Draft genome sequence of Bacteroides pectinophilus (ATCC 43243).</title>
        <authorList>
            <person name="Sudarsanam P."/>
            <person name="Ley R."/>
            <person name="Guruge J."/>
            <person name="Turnbaugh P.J."/>
            <person name="Mahowald M."/>
            <person name="Liep D."/>
            <person name="Gordon J."/>
        </authorList>
    </citation>
    <scope>NUCLEOTIDE SEQUENCE [LARGE SCALE GENOMIC DNA]</scope>
    <source>
        <strain evidence="6 7">ATCC 43243</strain>
    </source>
</reference>
<dbReference type="PANTHER" id="PTHR42885:SF1">
    <property type="entry name" value="THREONINE-PHOSPHATE DECARBOXYLASE"/>
    <property type="match status" value="1"/>
</dbReference>
<dbReference type="InterPro" id="IPR004839">
    <property type="entry name" value="Aminotransferase_I/II_large"/>
</dbReference>
<dbReference type="InterPro" id="IPR015424">
    <property type="entry name" value="PyrdxlP-dep_Trfase"/>
</dbReference>
<feature type="domain" description="MobA-like NTP transferase" evidence="5">
    <location>
        <begin position="3"/>
        <end position="122"/>
    </location>
</feature>
<dbReference type="EC" id="2.6.1.-" evidence="3"/>
<dbReference type="InterPro" id="IPR029044">
    <property type="entry name" value="Nucleotide-diphossugar_trans"/>
</dbReference>
<dbReference type="GO" id="GO:0030170">
    <property type="term" value="F:pyridoxal phosphate binding"/>
    <property type="evidence" value="ECO:0007669"/>
    <property type="project" value="InterPro"/>
</dbReference>
<dbReference type="Gene3D" id="3.90.1150.10">
    <property type="entry name" value="Aspartate Aminotransferase, domain 1"/>
    <property type="match status" value="1"/>
</dbReference>
<organism evidence="6 7">
    <name type="scientific">[Bacteroides] pectinophilus ATCC 43243</name>
    <dbReference type="NCBI Taxonomy" id="483218"/>
    <lineage>
        <taxon>Bacteria</taxon>
        <taxon>Bacillati</taxon>
        <taxon>Bacillota</taxon>
        <taxon>Clostridia</taxon>
        <taxon>Eubacteriales</taxon>
    </lineage>
</organism>
<accession>B7AUR0</accession>
<comment type="cofactor">
    <cofactor evidence="1 3">
        <name>pyridoxal 5'-phosphate</name>
        <dbReference type="ChEBI" id="CHEBI:597326"/>
    </cofactor>
</comment>
<dbReference type="HOGENOM" id="CLU_451177_0_0_9"/>
<dbReference type="CDD" id="cd02523">
    <property type="entry name" value="PC_cytidylyltransferase"/>
    <property type="match status" value="1"/>
</dbReference>